<dbReference type="InterPro" id="IPR003945">
    <property type="entry name" value="NU5C-like"/>
</dbReference>
<feature type="transmembrane region" description="Helical" evidence="6">
    <location>
        <begin position="66"/>
        <end position="88"/>
    </location>
</feature>
<dbReference type="PRINTS" id="PR01434">
    <property type="entry name" value="NADHDHGNASE5"/>
</dbReference>
<evidence type="ECO:0008006" key="11">
    <source>
        <dbReference type="Google" id="ProtNLM"/>
    </source>
</evidence>
<dbReference type="AlphaFoldDB" id="A0A7I7SUE9"/>
<evidence type="ECO:0000313" key="9">
    <source>
        <dbReference type="EMBL" id="BBY60418.1"/>
    </source>
</evidence>
<dbReference type="GO" id="GO:0016020">
    <property type="term" value="C:membrane"/>
    <property type="evidence" value="ECO:0007669"/>
    <property type="project" value="UniProtKB-SubCell"/>
</dbReference>
<dbReference type="GO" id="GO:0003954">
    <property type="term" value="F:NADH dehydrogenase activity"/>
    <property type="evidence" value="ECO:0007669"/>
    <property type="project" value="TreeGrafter"/>
</dbReference>
<evidence type="ECO:0000256" key="4">
    <source>
        <dbReference type="ARBA" id="ARBA00023136"/>
    </source>
</evidence>
<feature type="transmembrane region" description="Helical" evidence="6">
    <location>
        <begin position="252"/>
        <end position="274"/>
    </location>
</feature>
<protein>
    <recommendedName>
        <fullName evidence="11">NADH dehydrogenase</fullName>
    </recommendedName>
</protein>
<dbReference type="Pfam" id="PF00361">
    <property type="entry name" value="Proton_antipo_M"/>
    <property type="match status" value="1"/>
</dbReference>
<sequence length="498" mass="50614">MLVVPAAMALGAGTFGSRHSRAWGRAGALTAGLGFLGACAMAVQAASGTPASATVAGLVVSADRLAAVLLLLVFGVSSVVQAFAVRYLAGDPRAAWFTVGASLLTSASAGLVTSATLVGLAASWTVAGVALCLLLGMYWHLPAARDGVRRTATAFLIGDLVLWTAVGISTARWGAIDLRTLGADRPDGPLLPVIAGLIVVAALSRSAQIPFHRWLPATLAAPTPVSALLHAGVVNAGGILLVRLAPLVTGELARGLTITAGALTMVYATVIMLVKPDIKGALANSTMAQMGFMILTCGLGLWGATVFHLVAHGFYKATLFLSSGSAIAQRRRAASRPPMPAITARRRALSVAAAVALPAIALYAAVRVIPLTVGDHTAEPALLIFAWATGAAATWGWLARRRSIGAALSAAAVLLPVALAYRALVAAVSGFLAPALPAEAAPAALAWLVTGTACAVLAGLAVLRWMPATVLHRAVYARAISAGHLQMPVLAQPKGVRS</sequence>
<evidence type="ECO:0000256" key="5">
    <source>
        <dbReference type="RuleBase" id="RU000320"/>
    </source>
</evidence>
<gene>
    <name evidence="9" type="ORF">MSAR_35540</name>
</gene>
<feature type="transmembrane region" description="Helical" evidence="6">
    <location>
        <begin position="26"/>
        <end position="46"/>
    </location>
</feature>
<evidence type="ECO:0000313" key="10">
    <source>
        <dbReference type="Proteomes" id="UP000466445"/>
    </source>
</evidence>
<accession>A0A7I7SUE9</accession>
<keyword evidence="4 6" id="KW-0472">Membrane</keyword>
<feature type="transmembrane region" description="Helical" evidence="6">
    <location>
        <begin position="281"/>
        <end position="303"/>
    </location>
</feature>
<keyword evidence="2 5" id="KW-0812">Transmembrane</keyword>
<reference evidence="9 10" key="1">
    <citation type="journal article" date="2019" name="Emerg. Microbes Infect.">
        <title>Comprehensive subspecies identification of 175 nontuberculous mycobacteria species based on 7547 genomic profiles.</title>
        <authorList>
            <person name="Matsumoto Y."/>
            <person name="Kinjo T."/>
            <person name="Motooka D."/>
            <person name="Nabeya D."/>
            <person name="Jung N."/>
            <person name="Uechi K."/>
            <person name="Horii T."/>
            <person name="Iida T."/>
            <person name="Fujita J."/>
            <person name="Nakamura S."/>
        </authorList>
    </citation>
    <scope>NUCLEOTIDE SEQUENCE [LARGE SCALE GENOMIC DNA]</scope>
    <source>
        <strain evidence="9 10">JCM 30395</strain>
    </source>
</reference>
<comment type="subcellular location">
    <subcellularLocation>
        <location evidence="1">Endomembrane system</location>
        <topology evidence="1">Multi-pass membrane protein</topology>
    </subcellularLocation>
    <subcellularLocation>
        <location evidence="5">Membrane</location>
        <topology evidence="5">Multi-pass membrane protein</topology>
    </subcellularLocation>
</comment>
<feature type="transmembrane region" description="Helical" evidence="6">
    <location>
        <begin position="95"/>
        <end position="115"/>
    </location>
</feature>
<dbReference type="GO" id="GO:0015990">
    <property type="term" value="P:electron transport coupled proton transport"/>
    <property type="evidence" value="ECO:0007669"/>
    <property type="project" value="TreeGrafter"/>
</dbReference>
<evidence type="ECO:0000256" key="6">
    <source>
        <dbReference type="SAM" id="Phobius"/>
    </source>
</evidence>
<evidence type="ECO:0000259" key="8">
    <source>
        <dbReference type="Pfam" id="PF00662"/>
    </source>
</evidence>
<feature type="transmembrane region" description="Helical" evidence="6">
    <location>
        <begin position="225"/>
        <end position="246"/>
    </location>
</feature>
<feature type="transmembrane region" description="Helical" evidence="6">
    <location>
        <begin position="348"/>
        <end position="369"/>
    </location>
</feature>
<dbReference type="GO" id="GO:0042773">
    <property type="term" value="P:ATP synthesis coupled electron transport"/>
    <property type="evidence" value="ECO:0007669"/>
    <property type="project" value="InterPro"/>
</dbReference>
<evidence type="ECO:0000256" key="1">
    <source>
        <dbReference type="ARBA" id="ARBA00004127"/>
    </source>
</evidence>
<dbReference type="EMBL" id="AP022595">
    <property type="protein sequence ID" value="BBY60418.1"/>
    <property type="molecule type" value="Genomic_DNA"/>
</dbReference>
<feature type="transmembrane region" description="Helical" evidence="6">
    <location>
        <begin position="381"/>
        <end position="399"/>
    </location>
</feature>
<dbReference type="Proteomes" id="UP000466445">
    <property type="component" value="Chromosome"/>
</dbReference>
<dbReference type="GO" id="GO:0012505">
    <property type="term" value="C:endomembrane system"/>
    <property type="evidence" value="ECO:0007669"/>
    <property type="project" value="UniProtKB-SubCell"/>
</dbReference>
<keyword evidence="10" id="KW-1185">Reference proteome</keyword>
<dbReference type="PANTHER" id="PTHR42829:SF1">
    <property type="entry name" value="INORGANIC CARBON TRANSPORTER SUBUNIT DABB-RELATED"/>
    <property type="match status" value="1"/>
</dbReference>
<feature type="transmembrane region" description="Helical" evidence="6">
    <location>
        <begin position="153"/>
        <end position="176"/>
    </location>
</feature>
<dbReference type="Pfam" id="PF00662">
    <property type="entry name" value="Proton_antipo_N"/>
    <property type="match status" value="1"/>
</dbReference>
<name>A0A7I7SUE9_9MYCO</name>
<dbReference type="InterPro" id="IPR001516">
    <property type="entry name" value="Proton_antipo_N"/>
</dbReference>
<feature type="domain" description="NADH-Ubiquinone oxidoreductase (complex I) chain 5 N-terminal" evidence="8">
    <location>
        <begin position="60"/>
        <end position="97"/>
    </location>
</feature>
<dbReference type="PANTHER" id="PTHR42829">
    <property type="entry name" value="NADH-UBIQUINONE OXIDOREDUCTASE CHAIN 5"/>
    <property type="match status" value="1"/>
</dbReference>
<evidence type="ECO:0000256" key="3">
    <source>
        <dbReference type="ARBA" id="ARBA00022989"/>
    </source>
</evidence>
<feature type="transmembrane region" description="Helical" evidence="6">
    <location>
        <begin position="121"/>
        <end position="141"/>
    </location>
</feature>
<feature type="domain" description="NADH:quinone oxidoreductase/Mrp antiporter transmembrane" evidence="7">
    <location>
        <begin position="117"/>
        <end position="396"/>
    </location>
</feature>
<organism evidence="9 10">
    <name type="scientific">Mycolicibacterium sarraceniae</name>
    <dbReference type="NCBI Taxonomy" id="1534348"/>
    <lineage>
        <taxon>Bacteria</taxon>
        <taxon>Bacillati</taxon>
        <taxon>Actinomycetota</taxon>
        <taxon>Actinomycetes</taxon>
        <taxon>Mycobacteriales</taxon>
        <taxon>Mycobacteriaceae</taxon>
        <taxon>Mycolicibacterium</taxon>
    </lineage>
</organism>
<dbReference type="GO" id="GO:0008137">
    <property type="term" value="F:NADH dehydrogenase (ubiquinone) activity"/>
    <property type="evidence" value="ECO:0007669"/>
    <property type="project" value="InterPro"/>
</dbReference>
<keyword evidence="3 6" id="KW-1133">Transmembrane helix</keyword>
<dbReference type="KEGG" id="msar:MSAR_35540"/>
<feature type="transmembrane region" description="Helical" evidence="6">
    <location>
        <begin position="406"/>
        <end position="432"/>
    </location>
</feature>
<evidence type="ECO:0000259" key="7">
    <source>
        <dbReference type="Pfam" id="PF00361"/>
    </source>
</evidence>
<dbReference type="InterPro" id="IPR001750">
    <property type="entry name" value="ND/Mrp_TM"/>
</dbReference>
<evidence type="ECO:0000256" key="2">
    <source>
        <dbReference type="ARBA" id="ARBA00022692"/>
    </source>
</evidence>
<feature type="transmembrane region" description="Helical" evidence="6">
    <location>
        <begin position="444"/>
        <end position="463"/>
    </location>
</feature>
<proteinExistence type="predicted"/>